<name>A0A073JS84_9BACI</name>
<dbReference type="Gene3D" id="2.40.50.140">
    <property type="entry name" value="Nucleic acid-binding proteins"/>
    <property type="match status" value="1"/>
</dbReference>
<dbReference type="Pfam" id="PF00575">
    <property type="entry name" value="S1"/>
    <property type="match status" value="1"/>
</dbReference>
<sequence length="114" mass="12619">MSDKYTTGVVVKGKVTGIQDYGAFIALDKETQGLVHISEITNGYVKDVRDFLKVGDEVEVKVMTIDEESGKMSLSLKAAKRKQGKVRVPAPTAKGFNTLREKLSEWIEESQPTK</sequence>
<dbReference type="NCBIfam" id="NF005973">
    <property type="entry name" value="PRK08059.1"/>
    <property type="match status" value="1"/>
</dbReference>
<gene>
    <name evidence="2" type="ORF">BAMA_18135</name>
</gene>
<dbReference type="NCBIfam" id="NF040579">
    <property type="entry name" value="S1_dom_CvfD"/>
    <property type="match status" value="1"/>
</dbReference>
<organism evidence="2 3">
    <name type="scientific">Bacillus manliponensis</name>
    <dbReference type="NCBI Taxonomy" id="574376"/>
    <lineage>
        <taxon>Bacteria</taxon>
        <taxon>Bacillati</taxon>
        <taxon>Bacillota</taxon>
        <taxon>Bacilli</taxon>
        <taxon>Bacillales</taxon>
        <taxon>Bacillaceae</taxon>
        <taxon>Bacillus</taxon>
        <taxon>Bacillus cereus group</taxon>
    </lineage>
</organism>
<dbReference type="GO" id="GO:0003729">
    <property type="term" value="F:mRNA binding"/>
    <property type="evidence" value="ECO:0007669"/>
    <property type="project" value="TreeGrafter"/>
</dbReference>
<dbReference type="SUPFAM" id="SSF50249">
    <property type="entry name" value="Nucleic acid-binding proteins"/>
    <property type="match status" value="1"/>
</dbReference>
<dbReference type="PROSITE" id="PS50126">
    <property type="entry name" value="S1"/>
    <property type="match status" value="1"/>
</dbReference>
<keyword evidence="3" id="KW-1185">Reference proteome</keyword>
<dbReference type="SMART" id="SM00316">
    <property type="entry name" value="S1"/>
    <property type="match status" value="1"/>
</dbReference>
<dbReference type="EMBL" id="JOTN01000040">
    <property type="protein sequence ID" value="KEK17180.1"/>
    <property type="molecule type" value="Genomic_DNA"/>
</dbReference>
<reference evidence="2 3" key="1">
    <citation type="submission" date="2014-06" db="EMBL/GenBank/DDBJ databases">
        <title>Draft genome sequence of Bacillus manliponensis JCM 15802 (MCCC 1A00708).</title>
        <authorList>
            <person name="Lai Q."/>
            <person name="Liu Y."/>
            <person name="Shao Z."/>
        </authorList>
    </citation>
    <scope>NUCLEOTIDE SEQUENCE [LARGE SCALE GENOMIC DNA]</scope>
    <source>
        <strain evidence="2 3">JCM 15802</strain>
    </source>
</reference>
<dbReference type="STRING" id="574376.BAMA_18135"/>
<accession>A0A073JS84</accession>
<dbReference type="FunFam" id="2.40.50.140:FF:000051">
    <property type="entry name" value="RNA-binding transcriptional accessory protein"/>
    <property type="match status" value="1"/>
</dbReference>
<dbReference type="InterPro" id="IPR003029">
    <property type="entry name" value="S1_domain"/>
</dbReference>
<dbReference type="GO" id="GO:0006412">
    <property type="term" value="P:translation"/>
    <property type="evidence" value="ECO:0007669"/>
    <property type="project" value="TreeGrafter"/>
</dbReference>
<dbReference type="PANTHER" id="PTHR10724">
    <property type="entry name" value="30S RIBOSOMAL PROTEIN S1"/>
    <property type="match status" value="1"/>
</dbReference>
<evidence type="ECO:0000313" key="3">
    <source>
        <dbReference type="Proteomes" id="UP000027822"/>
    </source>
</evidence>
<dbReference type="GO" id="GO:0005737">
    <property type="term" value="C:cytoplasm"/>
    <property type="evidence" value="ECO:0007669"/>
    <property type="project" value="UniProtKB-ARBA"/>
</dbReference>
<dbReference type="InterPro" id="IPR012340">
    <property type="entry name" value="NA-bd_OB-fold"/>
</dbReference>
<evidence type="ECO:0000259" key="1">
    <source>
        <dbReference type="PROSITE" id="PS50126"/>
    </source>
</evidence>
<dbReference type="OrthoDB" id="9810507at2"/>
<dbReference type="RefSeq" id="WP_034644051.1">
    <property type="nucleotide sequence ID" value="NZ_CBCSJC010000046.1"/>
</dbReference>
<comment type="caution">
    <text evidence="2">The sequence shown here is derived from an EMBL/GenBank/DDBJ whole genome shotgun (WGS) entry which is preliminary data.</text>
</comment>
<evidence type="ECO:0000313" key="2">
    <source>
        <dbReference type="EMBL" id="KEK17180.1"/>
    </source>
</evidence>
<proteinExistence type="predicted"/>
<dbReference type="InterPro" id="IPR050437">
    <property type="entry name" value="Ribos_protein_bS1-like"/>
</dbReference>
<protein>
    <submittedName>
        <fullName evidence="2">General stress protein</fullName>
    </submittedName>
</protein>
<feature type="domain" description="S1 motif" evidence="1">
    <location>
        <begin position="8"/>
        <end position="77"/>
    </location>
</feature>
<dbReference type="eggNOG" id="COG1098">
    <property type="taxonomic scope" value="Bacteria"/>
</dbReference>
<dbReference type="Proteomes" id="UP000027822">
    <property type="component" value="Unassembled WGS sequence"/>
</dbReference>
<dbReference type="GO" id="GO:0003735">
    <property type="term" value="F:structural constituent of ribosome"/>
    <property type="evidence" value="ECO:0007669"/>
    <property type="project" value="TreeGrafter"/>
</dbReference>
<dbReference type="AlphaFoldDB" id="A0A073JS84"/>